<dbReference type="Proteomes" id="UP000614601">
    <property type="component" value="Unassembled WGS sequence"/>
</dbReference>
<dbReference type="Proteomes" id="UP000783686">
    <property type="component" value="Unassembled WGS sequence"/>
</dbReference>
<evidence type="ECO:0000313" key="4">
    <source>
        <dbReference type="Proteomes" id="UP000614601"/>
    </source>
</evidence>
<dbReference type="CDD" id="cd00047">
    <property type="entry name" value="PTPc"/>
    <property type="match status" value="1"/>
</dbReference>
<gene>
    <name evidence="3" type="ORF">BOKJ2_LOCUS5412</name>
</gene>
<evidence type="ECO:0000259" key="1">
    <source>
        <dbReference type="PROSITE" id="PS50055"/>
    </source>
</evidence>
<dbReference type="AlphaFoldDB" id="A0A811KF01"/>
<dbReference type="Gene3D" id="3.90.190.10">
    <property type="entry name" value="Protein tyrosine phosphatase superfamily"/>
    <property type="match status" value="1"/>
</dbReference>
<evidence type="ECO:0000313" key="3">
    <source>
        <dbReference type="EMBL" id="CAD5214077.1"/>
    </source>
</evidence>
<dbReference type="PRINTS" id="PR00700">
    <property type="entry name" value="PRTYPHPHTASE"/>
</dbReference>
<dbReference type="GO" id="GO:0004725">
    <property type="term" value="F:protein tyrosine phosphatase activity"/>
    <property type="evidence" value="ECO:0007669"/>
    <property type="project" value="InterPro"/>
</dbReference>
<keyword evidence="4" id="KW-1185">Reference proteome</keyword>
<dbReference type="OrthoDB" id="5870053at2759"/>
<accession>A0A811KF01</accession>
<dbReference type="SMART" id="SM00404">
    <property type="entry name" value="PTPc_motif"/>
    <property type="match status" value="1"/>
</dbReference>
<feature type="domain" description="Tyrosine specific protein phosphatases" evidence="2">
    <location>
        <begin position="217"/>
        <end position="292"/>
    </location>
</feature>
<name>A0A811KF01_9BILA</name>
<dbReference type="InterPro" id="IPR003595">
    <property type="entry name" value="Tyr_Pase_cat"/>
</dbReference>
<dbReference type="InterPro" id="IPR000387">
    <property type="entry name" value="Tyr_Pase_dom"/>
</dbReference>
<evidence type="ECO:0008006" key="5">
    <source>
        <dbReference type="Google" id="ProtNLM"/>
    </source>
</evidence>
<organism evidence="3 4">
    <name type="scientific">Bursaphelenchus okinawaensis</name>
    <dbReference type="NCBI Taxonomy" id="465554"/>
    <lineage>
        <taxon>Eukaryota</taxon>
        <taxon>Metazoa</taxon>
        <taxon>Ecdysozoa</taxon>
        <taxon>Nematoda</taxon>
        <taxon>Chromadorea</taxon>
        <taxon>Rhabditida</taxon>
        <taxon>Tylenchina</taxon>
        <taxon>Tylenchomorpha</taxon>
        <taxon>Aphelenchoidea</taxon>
        <taxon>Aphelenchoididae</taxon>
        <taxon>Bursaphelenchus</taxon>
    </lineage>
</organism>
<proteinExistence type="predicted"/>
<dbReference type="PANTHER" id="PTHR23219:SF13">
    <property type="entry name" value="TYROSINE-PROTEIN PHOSPHATASE DOMAIN-CONTAINING PROTEIN"/>
    <property type="match status" value="1"/>
</dbReference>
<feature type="domain" description="Tyrosine-protein phosphatase" evidence="1">
    <location>
        <begin position="44"/>
        <end position="301"/>
    </location>
</feature>
<reference evidence="3" key="1">
    <citation type="submission" date="2020-09" db="EMBL/GenBank/DDBJ databases">
        <authorList>
            <person name="Kikuchi T."/>
        </authorList>
    </citation>
    <scope>NUCLEOTIDE SEQUENCE</scope>
    <source>
        <strain evidence="3">SH1</strain>
    </source>
</reference>
<dbReference type="InterPro" id="IPR029021">
    <property type="entry name" value="Prot-tyrosine_phosphatase-like"/>
</dbReference>
<dbReference type="PANTHER" id="PTHR23219">
    <property type="entry name" value="TYROSINE-PROTEIN PHOSPHATASE C15H7.3-RELATED"/>
    <property type="match status" value="1"/>
</dbReference>
<dbReference type="InterPro" id="IPR000242">
    <property type="entry name" value="PTP_cat"/>
</dbReference>
<dbReference type="EMBL" id="CAJFCW020000003">
    <property type="protein sequence ID" value="CAG9102038.1"/>
    <property type="molecule type" value="Genomic_DNA"/>
</dbReference>
<sequence>MGDKDQRTAIPTTVVKGKRKLNEAGVKALTVFASRYSKIGMAGIKAEFEEAKKECKPIQKSFTFVEATIHSELNRNVETCPDVNRVVLTCNVPPNTDFYNANYITMPEFDRPFIAAQTPMPHTISDFWRMVFQENCSTVLMAGSPKENDAVEFWPKKLADHCNYNDIFVNTRRVDENSDYIIYKLEVLPEGCSNSVLVSLIVCLDWPENSRRAGHFLGFLKAWKQFPSLMEVNAKDPVVVISRLGQGRTGAVLLYHAAALAVTQGKEINLKSLLKSLRKQRPGLVGTADQYAWVVMNVLLYYSVKVSGILAYTTSLKHEYDKIKLE</sequence>
<dbReference type="PROSITE" id="PS50055">
    <property type="entry name" value="TYR_PHOSPHATASE_PTP"/>
    <property type="match status" value="1"/>
</dbReference>
<dbReference type="SMART" id="SM00194">
    <property type="entry name" value="PTPc"/>
    <property type="match status" value="1"/>
</dbReference>
<dbReference type="SUPFAM" id="SSF52799">
    <property type="entry name" value="(Phosphotyrosine protein) phosphatases II"/>
    <property type="match status" value="1"/>
</dbReference>
<protein>
    <recommendedName>
        <fullName evidence="5">Tyrosine-protein phosphatase domain-containing protein</fullName>
    </recommendedName>
</protein>
<dbReference type="EMBL" id="CAJFDH010000003">
    <property type="protein sequence ID" value="CAD5214077.1"/>
    <property type="molecule type" value="Genomic_DNA"/>
</dbReference>
<dbReference type="Pfam" id="PF00102">
    <property type="entry name" value="Y_phosphatase"/>
    <property type="match status" value="1"/>
</dbReference>
<evidence type="ECO:0000259" key="2">
    <source>
        <dbReference type="PROSITE" id="PS50056"/>
    </source>
</evidence>
<comment type="caution">
    <text evidence="3">The sequence shown here is derived from an EMBL/GenBank/DDBJ whole genome shotgun (WGS) entry which is preliminary data.</text>
</comment>
<dbReference type="PROSITE" id="PS50056">
    <property type="entry name" value="TYR_PHOSPHATASE_2"/>
    <property type="match status" value="1"/>
</dbReference>